<accession>A0ABR1XTM6</accession>
<proteinExistence type="predicted"/>
<evidence type="ECO:0000256" key="1">
    <source>
        <dbReference type="SAM" id="MobiDB-lite"/>
    </source>
</evidence>
<dbReference type="EMBL" id="JBBWUH010000005">
    <property type="protein sequence ID" value="KAK8166621.1"/>
    <property type="molecule type" value="Genomic_DNA"/>
</dbReference>
<protein>
    <recommendedName>
        <fullName evidence="4">F-box domain-containing protein</fullName>
    </recommendedName>
</protein>
<feature type="region of interest" description="Disordered" evidence="1">
    <location>
        <begin position="1"/>
        <end position="59"/>
    </location>
</feature>
<evidence type="ECO:0000313" key="3">
    <source>
        <dbReference type="Proteomes" id="UP001456524"/>
    </source>
</evidence>
<evidence type="ECO:0000313" key="2">
    <source>
        <dbReference type="EMBL" id="KAK8166621.1"/>
    </source>
</evidence>
<feature type="compositionally biased region" description="Polar residues" evidence="1">
    <location>
        <begin position="28"/>
        <end position="46"/>
    </location>
</feature>
<feature type="compositionally biased region" description="Basic residues" evidence="1">
    <location>
        <begin position="48"/>
        <end position="59"/>
    </location>
</feature>
<reference evidence="2 3" key="1">
    <citation type="journal article" date="2022" name="G3 (Bethesda)">
        <title>Enemy or ally: a genomic approach to elucidate the lifestyle of Phyllosticta citrichinaensis.</title>
        <authorList>
            <person name="Buijs V.A."/>
            <person name="Groenewald J.Z."/>
            <person name="Haridas S."/>
            <person name="LaButti K.M."/>
            <person name="Lipzen A."/>
            <person name="Martin F.M."/>
            <person name="Barry K."/>
            <person name="Grigoriev I.V."/>
            <person name="Crous P.W."/>
            <person name="Seidl M.F."/>
        </authorList>
    </citation>
    <scope>NUCLEOTIDE SEQUENCE [LARGE SCALE GENOMIC DNA]</scope>
    <source>
        <strain evidence="2 3">CBS 129764</strain>
    </source>
</reference>
<gene>
    <name evidence="2" type="ORF">IWX90DRAFT_218132</name>
</gene>
<comment type="caution">
    <text evidence="2">The sequence shown here is derived from an EMBL/GenBank/DDBJ whole genome shotgun (WGS) entry which is preliminary data.</text>
</comment>
<feature type="compositionally biased region" description="Basic and acidic residues" evidence="1">
    <location>
        <begin position="122"/>
        <end position="133"/>
    </location>
</feature>
<feature type="region of interest" description="Disordered" evidence="1">
    <location>
        <begin position="122"/>
        <end position="142"/>
    </location>
</feature>
<evidence type="ECO:0008006" key="4">
    <source>
        <dbReference type="Google" id="ProtNLM"/>
    </source>
</evidence>
<organism evidence="2 3">
    <name type="scientific">Phyllosticta citrichinensis</name>
    <dbReference type="NCBI Taxonomy" id="1130410"/>
    <lineage>
        <taxon>Eukaryota</taxon>
        <taxon>Fungi</taxon>
        <taxon>Dikarya</taxon>
        <taxon>Ascomycota</taxon>
        <taxon>Pezizomycotina</taxon>
        <taxon>Dothideomycetes</taxon>
        <taxon>Dothideomycetes incertae sedis</taxon>
        <taxon>Botryosphaeriales</taxon>
        <taxon>Phyllostictaceae</taxon>
        <taxon>Phyllosticta</taxon>
    </lineage>
</organism>
<name>A0ABR1XTM6_9PEZI</name>
<sequence>MELTPIKVRGKRKKPMPKLLSRGRPLKSQANSSASTTDVEGDNNATIPRKRRKTRHTRRLAPLESLPAEILQNIFWHSRNADLMFASKAVMQKLEKSEHVKLEFVFSTLFWPIMNGEVDPDINNRPDMRHASADEDDDHSSESSLLAHAQSRLLSCRFFTEQWFHRYILKAYDKWNTLHAASQPDRVMKKIYEPCWGDRSHLIERPEPTFRWITQRPDLLPDELTGYYPRRTEEEKAQRDRLAPLAFHPAASMPLKFFRPARYFPRTAEAIKTRPEGSRFLADFYDILGFLYNGLRLKIPVRGDDFDDLVRGALRGGSAYLCQLLLFIRIDEMGITPFPADLLRIAVLEDTCAKEVMGFILHAKGVNEVFIQDIDLLDPAVWAWADKNGERGEWLKAQLRNAMNDD</sequence>
<dbReference type="Proteomes" id="UP001456524">
    <property type="component" value="Unassembled WGS sequence"/>
</dbReference>
<keyword evidence="3" id="KW-1185">Reference proteome</keyword>